<evidence type="ECO:0000313" key="2">
    <source>
        <dbReference type="EMBL" id="EGT34838.1"/>
    </source>
</evidence>
<reference evidence="3" key="1">
    <citation type="submission" date="2011-07" db="EMBL/GenBank/DDBJ databases">
        <authorList>
            <consortium name="Caenorhabditis brenneri Sequencing and Analysis Consortium"/>
            <person name="Wilson R.K."/>
        </authorList>
    </citation>
    <scope>NUCLEOTIDE SEQUENCE [LARGE SCALE GENOMIC DNA]</scope>
    <source>
        <strain evidence="3">PB2801</strain>
    </source>
</reference>
<dbReference type="AlphaFoldDB" id="G0ML24"/>
<evidence type="ECO:0000313" key="3">
    <source>
        <dbReference type="Proteomes" id="UP000008068"/>
    </source>
</evidence>
<dbReference type="EMBL" id="GL379799">
    <property type="protein sequence ID" value="EGT34838.1"/>
    <property type="molecule type" value="Genomic_DNA"/>
</dbReference>
<name>G0ML24_CAEBE</name>
<evidence type="ECO:0000256" key="1">
    <source>
        <dbReference type="SAM" id="MobiDB-lite"/>
    </source>
</evidence>
<feature type="region of interest" description="Disordered" evidence="1">
    <location>
        <begin position="1"/>
        <end position="27"/>
    </location>
</feature>
<proteinExistence type="predicted"/>
<dbReference type="InParanoid" id="G0ML24"/>
<keyword evidence="3" id="KW-1185">Reference proteome</keyword>
<accession>G0ML24</accession>
<protein>
    <submittedName>
        <fullName evidence="2">Uncharacterized protein</fullName>
    </submittedName>
</protein>
<feature type="compositionally biased region" description="Basic and acidic residues" evidence="1">
    <location>
        <begin position="1"/>
        <end position="11"/>
    </location>
</feature>
<dbReference type="Proteomes" id="UP000008068">
    <property type="component" value="Unassembled WGS sequence"/>
</dbReference>
<organism evidence="3">
    <name type="scientific">Caenorhabditis brenneri</name>
    <name type="common">Nematode worm</name>
    <dbReference type="NCBI Taxonomy" id="135651"/>
    <lineage>
        <taxon>Eukaryota</taxon>
        <taxon>Metazoa</taxon>
        <taxon>Ecdysozoa</taxon>
        <taxon>Nematoda</taxon>
        <taxon>Chromadorea</taxon>
        <taxon>Rhabditida</taxon>
        <taxon>Rhabditina</taxon>
        <taxon>Rhabditomorpha</taxon>
        <taxon>Rhabditoidea</taxon>
        <taxon>Rhabditidae</taxon>
        <taxon>Peloderinae</taxon>
        <taxon>Caenorhabditis</taxon>
    </lineage>
</organism>
<gene>
    <name evidence="2" type="ORF">CAEBREN_31106</name>
</gene>
<sequence>MTTRKQLDDSKSIPNDMRSLASTKKSDDSFQTSFFFFFQQSIPERTHSVVIKKISRLLLPSLSEFAVFFFYRCFISSFYTYHLDIIYINLDGAKCPKED</sequence>
<dbReference type="HOGENOM" id="CLU_2322438_0_0_1"/>